<dbReference type="CDD" id="cd16651">
    <property type="entry name" value="SPL-RING_NSE2"/>
    <property type="match status" value="1"/>
</dbReference>
<evidence type="ECO:0000256" key="7">
    <source>
        <dbReference type="ARBA" id="ARBA00022786"/>
    </source>
</evidence>
<dbReference type="PANTHER" id="PTHR21330:SF1">
    <property type="entry name" value="E3 SUMO-PROTEIN LIGASE NSE2"/>
    <property type="match status" value="1"/>
</dbReference>
<dbReference type="SUPFAM" id="SSF57850">
    <property type="entry name" value="RING/U-box"/>
    <property type="match status" value="1"/>
</dbReference>
<dbReference type="OMA" id="VECKHIY"/>
<keyword evidence="7" id="KW-0833">Ubl conjugation pathway</keyword>
<comment type="similarity">
    <text evidence="3">Belongs to the NSE2 family.</text>
</comment>
<evidence type="ECO:0000256" key="5">
    <source>
        <dbReference type="ARBA" id="ARBA00022723"/>
    </source>
</evidence>
<dbReference type="GO" id="GO:0030915">
    <property type="term" value="C:Smc5-Smc6 complex"/>
    <property type="evidence" value="ECO:0000318"/>
    <property type="project" value="GO_Central"/>
</dbReference>
<keyword evidence="9" id="KW-0539">Nucleus</keyword>
<dbReference type="eggNOG" id="KOG2979">
    <property type="taxonomic scope" value="Eukaryota"/>
</dbReference>
<keyword evidence="5" id="KW-0479">Metal-binding</keyword>
<comment type="subcellular location">
    <subcellularLocation>
        <location evidence="1">Nucleus</location>
    </subcellularLocation>
</comment>
<proteinExistence type="inferred from homology"/>
<evidence type="ECO:0000256" key="2">
    <source>
        <dbReference type="ARBA" id="ARBA00004718"/>
    </source>
</evidence>
<comment type="pathway">
    <text evidence="2">Protein modification; protein sumoylation.</text>
</comment>
<dbReference type="GO" id="GO:0000724">
    <property type="term" value="P:double-strand break repair via homologous recombination"/>
    <property type="evidence" value="ECO:0000318"/>
    <property type="project" value="GO_Central"/>
</dbReference>
<evidence type="ECO:0000259" key="11">
    <source>
        <dbReference type="PROSITE" id="PS51044"/>
    </source>
</evidence>
<keyword evidence="4" id="KW-0808">Transferase</keyword>
<dbReference type="AlphaFoldDB" id="A0A059BNZ1"/>
<keyword evidence="6 10" id="KW-0863">Zinc-finger</keyword>
<dbReference type="InParanoid" id="A0A059BNZ1"/>
<accession>A0A059BNZ1</accession>
<dbReference type="GO" id="GO:0005634">
    <property type="term" value="C:nucleus"/>
    <property type="evidence" value="ECO:0000318"/>
    <property type="project" value="GO_Central"/>
</dbReference>
<dbReference type="GO" id="GO:0016925">
    <property type="term" value="P:protein sumoylation"/>
    <property type="evidence" value="ECO:0000318"/>
    <property type="project" value="GO_Central"/>
</dbReference>
<evidence type="ECO:0000256" key="1">
    <source>
        <dbReference type="ARBA" id="ARBA00004123"/>
    </source>
</evidence>
<evidence type="ECO:0000256" key="4">
    <source>
        <dbReference type="ARBA" id="ARBA00022679"/>
    </source>
</evidence>
<dbReference type="OrthoDB" id="26899at2759"/>
<dbReference type="InterPro" id="IPR013083">
    <property type="entry name" value="Znf_RING/FYVE/PHD"/>
</dbReference>
<protein>
    <recommendedName>
        <fullName evidence="11">SP-RING-type domain-containing protein</fullName>
    </recommendedName>
</protein>
<evidence type="ECO:0000256" key="3">
    <source>
        <dbReference type="ARBA" id="ARBA00008212"/>
    </source>
</evidence>
<evidence type="ECO:0000256" key="6">
    <source>
        <dbReference type="ARBA" id="ARBA00022771"/>
    </source>
</evidence>
<keyword evidence="8" id="KW-0862">Zinc</keyword>
<dbReference type="GO" id="GO:0061665">
    <property type="term" value="F:SUMO ligase activity"/>
    <property type="evidence" value="ECO:0000318"/>
    <property type="project" value="GO_Central"/>
</dbReference>
<gene>
    <name evidence="12" type="ORF">EUGRSUZ_F01175</name>
</gene>
<reference evidence="12" key="1">
    <citation type="submission" date="2013-07" db="EMBL/GenBank/DDBJ databases">
        <title>The genome of Eucalyptus grandis.</title>
        <authorList>
            <person name="Schmutz J."/>
            <person name="Hayes R."/>
            <person name="Myburg A."/>
            <person name="Tuskan G."/>
            <person name="Grattapaglia D."/>
            <person name="Rokhsar D.S."/>
        </authorList>
    </citation>
    <scope>NUCLEOTIDE SEQUENCE</scope>
    <source>
        <tissue evidence="12">Leaf extractions</tissue>
    </source>
</reference>
<evidence type="ECO:0000256" key="9">
    <source>
        <dbReference type="ARBA" id="ARBA00023242"/>
    </source>
</evidence>
<dbReference type="EMBL" id="KK198758">
    <property type="protein sequence ID" value="KCW67415.1"/>
    <property type="molecule type" value="Genomic_DNA"/>
</dbReference>
<dbReference type="PANTHER" id="PTHR21330">
    <property type="entry name" value="E3 SUMO-PROTEIN LIGASE NSE2"/>
    <property type="match status" value="1"/>
</dbReference>
<dbReference type="Pfam" id="PF11789">
    <property type="entry name" value="zf-Nse"/>
    <property type="match status" value="1"/>
</dbReference>
<dbReference type="InterPro" id="IPR004181">
    <property type="entry name" value="Znf_MIZ"/>
</dbReference>
<dbReference type="InterPro" id="IPR026846">
    <property type="entry name" value="Nse2(Mms21)"/>
</dbReference>
<dbReference type="PROSITE" id="PS51044">
    <property type="entry name" value="ZF_SP_RING"/>
    <property type="match status" value="1"/>
</dbReference>
<dbReference type="Gramene" id="KCW67415">
    <property type="protein sequence ID" value="KCW67415"/>
    <property type="gene ID" value="EUGRSUZ_F01175"/>
</dbReference>
<dbReference type="FunCoup" id="A0A059BNZ1">
    <property type="interactions" value="2216"/>
</dbReference>
<dbReference type="UniPathway" id="UPA00886"/>
<evidence type="ECO:0000256" key="8">
    <source>
        <dbReference type="ARBA" id="ARBA00022833"/>
    </source>
</evidence>
<dbReference type="KEGG" id="egr:104448490"/>
<dbReference type="Gene3D" id="3.30.40.10">
    <property type="entry name" value="Zinc/RING finger domain, C3HC4 (zinc finger)"/>
    <property type="match status" value="1"/>
</dbReference>
<dbReference type="STRING" id="71139.A0A059BNZ1"/>
<organism evidence="12">
    <name type="scientific">Eucalyptus grandis</name>
    <name type="common">Flooded gum</name>
    <dbReference type="NCBI Taxonomy" id="71139"/>
    <lineage>
        <taxon>Eukaryota</taxon>
        <taxon>Viridiplantae</taxon>
        <taxon>Streptophyta</taxon>
        <taxon>Embryophyta</taxon>
        <taxon>Tracheophyta</taxon>
        <taxon>Spermatophyta</taxon>
        <taxon>Magnoliopsida</taxon>
        <taxon>eudicotyledons</taxon>
        <taxon>Gunneridae</taxon>
        <taxon>Pentapetalae</taxon>
        <taxon>rosids</taxon>
        <taxon>malvids</taxon>
        <taxon>Myrtales</taxon>
        <taxon>Myrtaceae</taxon>
        <taxon>Myrtoideae</taxon>
        <taxon>Eucalypteae</taxon>
        <taxon>Eucalyptus</taxon>
    </lineage>
</organism>
<sequence length="255" mass="27887">MASTSASRAGGVAGRIRHAAATLQDDNQALVAEILKAFRMLKEIAVALEKDNETQKVKELENAAVELLQTYEDCTHLSTAIKSVGDTYEPGAELTDFGKLFDNEIAKQNSNSSTDPQNHPLIRQFREAVWNVHHRGQPMPGEEQDDVVMTSTQGNLLNVTCPLSGKPVTKLLAPVRSVECKHIYEKEVILHHIRSKGGNSKCPIGGCPKVLSADKVSCDPVLLYEIEEMRKRNAGTEVVEDFTALGEEGDDSDCC</sequence>
<dbReference type="GO" id="GO:0008270">
    <property type="term" value="F:zinc ion binding"/>
    <property type="evidence" value="ECO:0007669"/>
    <property type="project" value="UniProtKB-KW"/>
</dbReference>
<name>A0A059BNZ1_EUCGR</name>
<feature type="domain" description="SP-RING-type" evidence="11">
    <location>
        <begin position="143"/>
        <end position="231"/>
    </location>
</feature>
<evidence type="ECO:0000313" key="12">
    <source>
        <dbReference type="EMBL" id="KCW67415.1"/>
    </source>
</evidence>
<evidence type="ECO:0000256" key="10">
    <source>
        <dbReference type="PROSITE-ProRule" id="PRU00452"/>
    </source>
</evidence>